<dbReference type="Pfam" id="PF00990">
    <property type="entry name" value="GGDEF"/>
    <property type="match status" value="1"/>
</dbReference>
<dbReference type="Gene3D" id="3.30.70.270">
    <property type="match status" value="1"/>
</dbReference>
<feature type="domain" description="Response regulatory" evidence="6">
    <location>
        <begin position="11"/>
        <end position="129"/>
    </location>
</feature>
<gene>
    <name evidence="8" type="ORF">CARN4_0795</name>
</gene>
<keyword evidence="4" id="KW-0238">DNA-binding</keyword>
<protein>
    <submittedName>
        <fullName evidence="8">Response regulator receiver modulated diguanylate cyclase</fullName>
    </submittedName>
</protein>
<keyword evidence="1" id="KW-0597">Phosphoprotein</keyword>
<comment type="caution">
    <text evidence="8">The sequence shown here is derived from an EMBL/GenBank/DDBJ whole genome shotgun (WGS) entry which is preliminary data.</text>
</comment>
<dbReference type="SMART" id="SM00448">
    <property type="entry name" value="REC"/>
    <property type="match status" value="1"/>
</dbReference>
<sequence length="318" mass="35014">MSRTAGAPGHTILVVDDDEQLRRVISTNLELAGYNVEISTDGEDALSRVEDALPDLILLDVRMPVLDGFATARRLRAHPNPTVASVPIVMLTARGEPEDKILGFEAGADDYITKPFGPAELLARVRARIVRHEADSSLSPLTRLPGNISIEAELRRRIADERPFAVLYLDLDNFKAFNDVYGFGRGDDAIVMLASIALDAVRRRGNPGDLLGHIGGDDFVILTTAERCDEIAEVILEEFDERVGSLYSEKDRRSGFVETHDRRGSPVRVPLMSISIAALSNERRKLTDYGQIGLIAAELKSYAKSIDGSAYVKDKRRT</sequence>
<evidence type="ECO:0000259" key="7">
    <source>
        <dbReference type="PROSITE" id="PS50887"/>
    </source>
</evidence>
<dbReference type="GO" id="GO:0005829">
    <property type="term" value="C:cytosol"/>
    <property type="evidence" value="ECO:0007669"/>
    <property type="project" value="TreeGrafter"/>
</dbReference>
<keyword evidence="2" id="KW-0902">Two-component regulatory system</keyword>
<keyword evidence="5" id="KW-0804">Transcription</keyword>
<dbReference type="GO" id="GO:0000156">
    <property type="term" value="F:phosphorelay response regulator activity"/>
    <property type="evidence" value="ECO:0007669"/>
    <property type="project" value="TreeGrafter"/>
</dbReference>
<dbReference type="PANTHER" id="PTHR48111:SF1">
    <property type="entry name" value="TWO-COMPONENT RESPONSE REGULATOR ORR33"/>
    <property type="match status" value="1"/>
</dbReference>
<dbReference type="GO" id="GO:0000976">
    <property type="term" value="F:transcription cis-regulatory region binding"/>
    <property type="evidence" value="ECO:0007669"/>
    <property type="project" value="TreeGrafter"/>
</dbReference>
<dbReference type="CDD" id="cd01949">
    <property type="entry name" value="GGDEF"/>
    <property type="match status" value="1"/>
</dbReference>
<dbReference type="Pfam" id="PF00072">
    <property type="entry name" value="Response_reg"/>
    <property type="match status" value="1"/>
</dbReference>
<dbReference type="InterPro" id="IPR029787">
    <property type="entry name" value="Nucleotide_cyclase"/>
</dbReference>
<feature type="domain" description="GGDEF" evidence="7">
    <location>
        <begin position="162"/>
        <end position="316"/>
    </location>
</feature>
<accession>E6Q3P2</accession>
<dbReference type="SMART" id="SM00267">
    <property type="entry name" value="GGDEF"/>
    <property type="match status" value="1"/>
</dbReference>
<dbReference type="InterPro" id="IPR011006">
    <property type="entry name" value="CheY-like_superfamily"/>
</dbReference>
<dbReference type="InterPro" id="IPR043128">
    <property type="entry name" value="Rev_trsase/Diguanyl_cyclase"/>
</dbReference>
<evidence type="ECO:0000256" key="4">
    <source>
        <dbReference type="ARBA" id="ARBA00023125"/>
    </source>
</evidence>
<organism evidence="8">
    <name type="scientific">mine drainage metagenome</name>
    <dbReference type="NCBI Taxonomy" id="410659"/>
    <lineage>
        <taxon>unclassified sequences</taxon>
        <taxon>metagenomes</taxon>
        <taxon>ecological metagenomes</taxon>
    </lineage>
</organism>
<dbReference type="PANTHER" id="PTHR48111">
    <property type="entry name" value="REGULATOR OF RPOS"/>
    <property type="match status" value="1"/>
</dbReference>
<dbReference type="EMBL" id="CABO01000025">
    <property type="protein sequence ID" value="CBI01803.1"/>
    <property type="molecule type" value="Genomic_DNA"/>
</dbReference>
<evidence type="ECO:0000256" key="1">
    <source>
        <dbReference type="ARBA" id="ARBA00022553"/>
    </source>
</evidence>
<keyword evidence="3" id="KW-0805">Transcription regulation</keyword>
<dbReference type="SUPFAM" id="SSF55073">
    <property type="entry name" value="Nucleotide cyclase"/>
    <property type="match status" value="1"/>
</dbReference>
<dbReference type="InterPro" id="IPR001789">
    <property type="entry name" value="Sig_transdc_resp-reg_receiver"/>
</dbReference>
<evidence type="ECO:0000256" key="2">
    <source>
        <dbReference type="ARBA" id="ARBA00023012"/>
    </source>
</evidence>
<dbReference type="SUPFAM" id="SSF52172">
    <property type="entry name" value="CheY-like"/>
    <property type="match status" value="1"/>
</dbReference>
<dbReference type="Gene3D" id="3.40.50.2300">
    <property type="match status" value="1"/>
</dbReference>
<dbReference type="PROSITE" id="PS50887">
    <property type="entry name" value="GGDEF"/>
    <property type="match status" value="1"/>
</dbReference>
<dbReference type="Gene3D" id="6.10.250.690">
    <property type="match status" value="1"/>
</dbReference>
<dbReference type="NCBIfam" id="TIGR00254">
    <property type="entry name" value="GGDEF"/>
    <property type="match status" value="1"/>
</dbReference>
<dbReference type="GO" id="GO:0006355">
    <property type="term" value="P:regulation of DNA-templated transcription"/>
    <property type="evidence" value="ECO:0007669"/>
    <property type="project" value="TreeGrafter"/>
</dbReference>
<dbReference type="GO" id="GO:0032993">
    <property type="term" value="C:protein-DNA complex"/>
    <property type="evidence" value="ECO:0007669"/>
    <property type="project" value="TreeGrafter"/>
</dbReference>
<reference evidence="8" key="1">
    <citation type="submission" date="2009-10" db="EMBL/GenBank/DDBJ databases">
        <title>Diversity of trophic interactions inside an arsenic-rich microbial ecosystem.</title>
        <authorList>
            <person name="Bertin P.N."/>
            <person name="Heinrich-Salmeron A."/>
            <person name="Pelletier E."/>
            <person name="Goulhen-Chollet F."/>
            <person name="Arsene-Ploetze F."/>
            <person name="Gallien S."/>
            <person name="Calteau A."/>
            <person name="Vallenet D."/>
            <person name="Casiot C."/>
            <person name="Chane-Woon-Ming B."/>
            <person name="Giloteaux L."/>
            <person name="Barakat M."/>
            <person name="Bonnefoy V."/>
            <person name="Bruneel O."/>
            <person name="Chandler M."/>
            <person name="Cleiss J."/>
            <person name="Duran R."/>
            <person name="Elbaz-Poulichet F."/>
            <person name="Fonknechten N."/>
            <person name="Lauga B."/>
            <person name="Mornico D."/>
            <person name="Ortet P."/>
            <person name="Schaeffer C."/>
            <person name="Siguier P."/>
            <person name="Alexander Thil Smith A."/>
            <person name="Van Dorsselaer A."/>
            <person name="Weissenbach J."/>
            <person name="Medigue C."/>
            <person name="Le Paslier D."/>
        </authorList>
    </citation>
    <scope>NUCLEOTIDE SEQUENCE</scope>
</reference>
<name>E6Q3P2_9ZZZZ</name>
<dbReference type="AlphaFoldDB" id="E6Q3P2"/>
<dbReference type="PROSITE" id="PS50110">
    <property type="entry name" value="RESPONSE_REGULATORY"/>
    <property type="match status" value="1"/>
</dbReference>
<evidence type="ECO:0000256" key="3">
    <source>
        <dbReference type="ARBA" id="ARBA00023015"/>
    </source>
</evidence>
<evidence type="ECO:0000313" key="8">
    <source>
        <dbReference type="EMBL" id="CBI01803.1"/>
    </source>
</evidence>
<evidence type="ECO:0000256" key="5">
    <source>
        <dbReference type="ARBA" id="ARBA00023163"/>
    </source>
</evidence>
<dbReference type="InterPro" id="IPR000160">
    <property type="entry name" value="GGDEF_dom"/>
</dbReference>
<dbReference type="InterPro" id="IPR039420">
    <property type="entry name" value="WalR-like"/>
</dbReference>
<proteinExistence type="predicted"/>
<evidence type="ECO:0000259" key="6">
    <source>
        <dbReference type="PROSITE" id="PS50110"/>
    </source>
</evidence>